<evidence type="ECO:0000313" key="1">
    <source>
        <dbReference type="EMBL" id="MEJ5899749.1"/>
    </source>
</evidence>
<proteinExistence type="predicted"/>
<organism evidence="1 2">
    <name type="scientific">Ochrobactrum teleogrylli</name>
    <dbReference type="NCBI Taxonomy" id="2479765"/>
    <lineage>
        <taxon>Bacteria</taxon>
        <taxon>Pseudomonadati</taxon>
        <taxon>Pseudomonadota</taxon>
        <taxon>Alphaproteobacteria</taxon>
        <taxon>Hyphomicrobiales</taxon>
        <taxon>Brucellaceae</taxon>
        <taxon>Brucella/Ochrobactrum group</taxon>
        <taxon>Ochrobactrum</taxon>
    </lineage>
</organism>
<dbReference type="RefSeq" id="WP_339439306.1">
    <property type="nucleotide sequence ID" value="NZ_JBBHKQ010000001.1"/>
</dbReference>
<comment type="caution">
    <text evidence="1">The sequence shown here is derived from an EMBL/GenBank/DDBJ whole genome shotgun (WGS) entry which is preliminary data.</text>
</comment>
<accession>A0ABD5JSV6</accession>
<protein>
    <submittedName>
        <fullName evidence="1">Uncharacterized protein</fullName>
    </submittedName>
</protein>
<reference evidence="1 2" key="1">
    <citation type="submission" date="2024-03" db="EMBL/GenBank/DDBJ databases">
        <title>Reference genomes for the five species model microbial community.</title>
        <authorList>
            <person name="Padfield D."/>
        </authorList>
    </citation>
    <scope>NUCLEOTIDE SEQUENCE [LARGE SCALE GENOMIC DNA]</scope>
    <source>
        <strain evidence="1 2">AB1</strain>
    </source>
</reference>
<dbReference type="AlphaFoldDB" id="A0ABD5JSV6"/>
<sequence length="299" mass="33868">MRDLNWVESKLGDDALNRLHRKLSGGKANQNGYEFELFNCIAEIVSVASAYDTSLESDDGEVADHPNAVRMTQGCLAFVDDIMIETPDRLRFIQVKSTSCLTWDAKLFEDFQNQYDWLMAYGKKFELVLVTISEGVRNNLISGRSKYTFDKAIIISRNPDETEWVEKIKSLVTGVPSLRNARLLHGQLTLAWMESNREEFMGETLSRAKEKTRGMIKAFQKTPVFLQEIIGEIKNLDNDVLTLSADGLSIMYHIQNEEDEIQGVISIENWCAAERELINNPPQTAIALITQIAEGLKNL</sequence>
<evidence type="ECO:0000313" key="2">
    <source>
        <dbReference type="Proteomes" id="UP001362311"/>
    </source>
</evidence>
<dbReference type="EMBL" id="JBBHKQ010000001">
    <property type="protein sequence ID" value="MEJ5899749.1"/>
    <property type="molecule type" value="Genomic_DNA"/>
</dbReference>
<gene>
    <name evidence="1" type="ORF">WIX40_06465</name>
</gene>
<dbReference type="Proteomes" id="UP001362311">
    <property type="component" value="Unassembled WGS sequence"/>
</dbReference>
<name>A0ABD5JSV6_9HYPH</name>